<protein>
    <recommendedName>
        <fullName evidence="4">Monoacylglycerol lipase</fullName>
        <ecNumber evidence="3">3.1.1.23</ecNumber>
    </recommendedName>
</protein>
<reference evidence="6 7" key="1">
    <citation type="submission" date="2016-12" db="EMBL/GenBank/DDBJ databases">
        <title>Trade-off between light-utilization and light-protection in marine flavobacteria.</title>
        <authorList>
            <person name="Kumagai Y."/>
            <person name="Yoshizawa S."/>
            <person name="Kogure K."/>
            <person name="Iwasaki W."/>
        </authorList>
    </citation>
    <scope>NUCLEOTIDE SEQUENCE [LARGE SCALE GENOMIC DNA]</scope>
    <source>
        <strain evidence="6 7">KCTC 22729</strain>
    </source>
</reference>
<dbReference type="FunFam" id="3.40.50.1820:FF:000117">
    <property type="entry name" value="Monoglyceride lipase, putative"/>
    <property type="match status" value="1"/>
</dbReference>
<dbReference type="Pfam" id="PF12146">
    <property type="entry name" value="Hydrolase_4"/>
    <property type="match status" value="1"/>
</dbReference>
<feature type="domain" description="Serine aminopeptidase S33" evidence="5">
    <location>
        <begin position="25"/>
        <end position="255"/>
    </location>
</feature>
<dbReference type="InterPro" id="IPR000073">
    <property type="entry name" value="AB_hydrolase_1"/>
</dbReference>
<dbReference type="SUPFAM" id="SSF53474">
    <property type="entry name" value="alpha/beta-Hydrolases"/>
    <property type="match status" value="1"/>
</dbReference>
<dbReference type="InterPro" id="IPR051044">
    <property type="entry name" value="MAG_DAG_Lipase"/>
</dbReference>
<dbReference type="Proteomes" id="UP000237608">
    <property type="component" value="Unassembled WGS sequence"/>
</dbReference>
<dbReference type="EC" id="3.1.1.23" evidence="3"/>
<dbReference type="GO" id="GO:0047372">
    <property type="term" value="F:monoacylglycerol lipase activity"/>
    <property type="evidence" value="ECO:0007669"/>
    <property type="project" value="UniProtKB-EC"/>
</dbReference>
<keyword evidence="6" id="KW-0378">Hydrolase</keyword>
<comment type="similarity">
    <text evidence="2">Belongs to the AB hydrolase superfamily.</text>
</comment>
<name>A0A2S7WDI4_9FLAO</name>
<dbReference type="InterPro" id="IPR029058">
    <property type="entry name" value="AB_hydrolase_fold"/>
</dbReference>
<evidence type="ECO:0000256" key="1">
    <source>
        <dbReference type="ARBA" id="ARBA00001613"/>
    </source>
</evidence>
<dbReference type="InterPro" id="IPR022742">
    <property type="entry name" value="Hydrolase_4"/>
</dbReference>
<comment type="catalytic activity">
    <reaction evidence="1">
        <text>Hydrolyzes glycerol monoesters of long-chain fatty acids.</text>
        <dbReference type="EC" id="3.1.1.23"/>
    </reaction>
</comment>
<gene>
    <name evidence="6" type="ORF">BTO13_10825</name>
</gene>
<comment type="caution">
    <text evidence="6">The sequence shown here is derived from an EMBL/GenBank/DDBJ whole genome shotgun (WGS) entry which is preliminary data.</text>
</comment>
<proteinExistence type="inferred from homology"/>
<dbReference type="PRINTS" id="PR00111">
    <property type="entry name" value="ABHYDROLASE"/>
</dbReference>
<dbReference type="Gene3D" id="3.40.50.1820">
    <property type="entry name" value="alpha/beta hydrolase"/>
    <property type="match status" value="1"/>
</dbReference>
<evidence type="ECO:0000313" key="7">
    <source>
        <dbReference type="Proteomes" id="UP000237608"/>
    </source>
</evidence>
<evidence type="ECO:0000256" key="2">
    <source>
        <dbReference type="ARBA" id="ARBA00008645"/>
    </source>
</evidence>
<sequence>MIHQEFNFNYCNTEFYGQYWQANTTKAVVVLVHGMGEHSGRFAHVAQKLTENDFSVVAFDHFGHGKTEGKRGHNPNFDAVLESIQKTIEKAENLFPEKTIFLYGHSMGGNAVINFVLRKNHSLKGAIATSPFLKLAFEPPKIKLFVGKILQKIAPSITLGNELNPNDISRDPKAVEDYKNDVLVHDQISPNFSLTFIESGKWAIENASKLSIPMWIAHGTEDKIIDYKGSQAFVNNSKKASLKLFEGGYHELQHDLCKDELLQDVVDWLNSQL</sequence>
<evidence type="ECO:0000259" key="5">
    <source>
        <dbReference type="Pfam" id="PF12146"/>
    </source>
</evidence>
<dbReference type="OrthoDB" id="9780932at2"/>
<evidence type="ECO:0000256" key="4">
    <source>
        <dbReference type="ARBA" id="ARBA00071261"/>
    </source>
</evidence>
<keyword evidence="7" id="KW-1185">Reference proteome</keyword>
<evidence type="ECO:0000313" key="6">
    <source>
        <dbReference type="EMBL" id="PQJ75688.1"/>
    </source>
</evidence>
<accession>A0A2S7WDI4</accession>
<dbReference type="AlphaFoldDB" id="A0A2S7WDI4"/>
<evidence type="ECO:0000256" key="3">
    <source>
        <dbReference type="ARBA" id="ARBA00013254"/>
    </source>
</evidence>
<dbReference type="EMBL" id="MSCL01000001">
    <property type="protein sequence ID" value="PQJ75688.1"/>
    <property type="molecule type" value="Genomic_DNA"/>
</dbReference>
<dbReference type="PANTHER" id="PTHR11614">
    <property type="entry name" value="PHOSPHOLIPASE-RELATED"/>
    <property type="match status" value="1"/>
</dbReference>
<organism evidence="6 7">
    <name type="scientific">Polaribacter gangjinensis</name>
    <dbReference type="NCBI Taxonomy" id="574710"/>
    <lineage>
        <taxon>Bacteria</taxon>
        <taxon>Pseudomonadati</taxon>
        <taxon>Bacteroidota</taxon>
        <taxon>Flavobacteriia</taxon>
        <taxon>Flavobacteriales</taxon>
        <taxon>Flavobacteriaceae</taxon>
    </lineage>
</organism>